<evidence type="ECO:0000313" key="4">
    <source>
        <dbReference type="Proteomes" id="UP000271554"/>
    </source>
</evidence>
<feature type="region of interest" description="Disordered" evidence="1">
    <location>
        <begin position="313"/>
        <end position="347"/>
    </location>
</feature>
<dbReference type="InterPro" id="IPR036291">
    <property type="entry name" value="NAD(P)-bd_dom_sf"/>
</dbReference>
<dbReference type="PANTHER" id="PTHR43245">
    <property type="entry name" value="BIFUNCTIONAL POLYMYXIN RESISTANCE PROTEIN ARNA"/>
    <property type="match status" value="1"/>
</dbReference>
<name>A0A387HEB5_9ACTN</name>
<accession>A0A387HEB5</accession>
<evidence type="ECO:0000256" key="1">
    <source>
        <dbReference type="SAM" id="MobiDB-lite"/>
    </source>
</evidence>
<dbReference type="InterPro" id="IPR050177">
    <property type="entry name" value="Lipid_A_modif_metabolic_enz"/>
</dbReference>
<dbReference type="Gene3D" id="3.40.50.720">
    <property type="entry name" value="NAD(P)-binding Rossmann-like Domain"/>
    <property type="match status" value="1"/>
</dbReference>
<protein>
    <recommendedName>
        <fullName evidence="2">NAD-dependent epimerase/dehydratase domain-containing protein</fullName>
    </recommendedName>
</protein>
<gene>
    <name evidence="3" type="ORF">DWB77_01393</name>
</gene>
<dbReference type="AlphaFoldDB" id="A0A387HEB5"/>
<feature type="compositionally biased region" description="Basic and acidic residues" evidence="1">
    <location>
        <begin position="320"/>
        <end position="347"/>
    </location>
</feature>
<organism evidence="3 4">
    <name type="scientific">Streptomyces hundungensis</name>
    <dbReference type="NCBI Taxonomy" id="1077946"/>
    <lineage>
        <taxon>Bacteria</taxon>
        <taxon>Bacillati</taxon>
        <taxon>Actinomycetota</taxon>
        <taxon>Actinomycetes</taxon>
        <taxon>Kitasatosporales</taxon>
        <taxon>Streptomycetaceae</taxon>
        <taxon>Streptomyces</taxon>
    </lineage>
</organism>
<dbReference type="EMBL" id="CP032698">
    <property type="protein sequence ID" value="AYG79280.1"/>
    <property type="molecule type" value="Genomic_DNA"/>
</dbReference>
<feature type="region of interest" description="Disordered" evidence="1">
    <location>
        <begin position="111"/>
        <end position="137"/>
    </location>
</feature>
<dbReference type="Pfam" id="PF01370">
    <property type="entry name" value="Epimerase"/>
    <property type="match status" value="1"/>
</dbReference>
<dbReference type="PANTHER" id="PTHR43245:SF13">
    <property type="entry name" value="UDP-D-APIOSE_UDP-D-XYLOSE SYNTHASE 2"/>
    <property type="match status" value="1"/>
</dbReference>
<dbReference type="KEGG" id="shun:DWB77_01393"/>
<sequence>MRAAPGRVEGMRVVLLGGTEFVGRAVTEAALARGHEVTVFHRGRHEPPAGVLSLHGDRTADGGLAALTDGGWDVVVDTWSGAPAVVRDAARLLAGRVGRYVYVSSRSVYAHPTPPDAGEDAPLVAGSPDDGDAADYPRAKRGGELAVVRELGEDRALLVRAGLILGPGENIGRLPWWLARAARGGDMLAPGPRDAGIQYIDCRDLAEWTLDAAEAGRGGAYDLVSPVGHATMGALLDACVHVTGGRAVPRWTDPEPILAAGIEPWLHLPVWIPPGEQHDTMHGSTVAKALAAGLRCRPVLETVADTWAWLGSIGGSAPQRPDRPRVGLDPEVERKVLAGRPREEASS</sequence>
<evidence type="ECO:0000259" key="2">
    <source>
        <dbReference type="Pfam" id="PF01370"/>
    </source>
</evidence>
<dbReference type="SUPFAM" id="SSF51735">
    <property type="entry name" value="NAD(P)-binding Rossmann-fold domains"/>
    <property type="match status" value="1"/>
</dbReference>
<dbReference type="InterPro" id="IPR001509">
    <property type="entry name" value="Epimerase_deHydtase"/>
</dbReference>
<evidence type="ECO:0000313" key="3">
    <source>
        <dbReference type="EMBL" id="AYG79280.1"/>
    </source>
</evidence>
<keyword evidence="4" id="KW-1185">Reference proteome</keyword>
<feature type="domain" description="NAD-dependent epimerase/dehydratase" evidence="2">
    <location>
        <begin position="13"/>
        <end position="216"/>
    </location>
</feature>
<proteinExistence type="predicted"/>
<dbReference type="Proteomes" id="UP000271554">
    <property type="component" value="Chromosome"/>
</dbReference>
<reference evidence="3 4" key="1">
    <citation type="submission" date="2018-10" db="EMBL/GenBank/DDBJ databases">
        <title>Relationship between Morphology and Antimicrobial Activity in Streptomyces.</title>
        <authorList>
            <person name="Kang H.J."/>
            <person name="Kim S.B."/>
        </authorList>
    </citation>
    <scope>NUCLEOTIDE SEQUENCE [LARGE SCALE GENOMIC DNA]</scope>
    <source>
        <strain evidence="3 4">BH38</strain>
    </source>
</reference>